<dbReference type="PANTHER" id="PTHR43047">
    <property type="entry name" value="TWO-COMPONENT HISTIDINE PROTEIN KINASE"/>
    <property type="match status" value="1"/>
</dbReference>
<keyword evidence="6" id="KW-0547">Nucleotide-binding</keyword>
<dbReference type="NCBIfam" id="TIGR00229">
    <property type="entry name" value="sensory_box"/>
    <property type="match status" value="2"/>
</dbReference>
<dbReference type="Pfam" id="PF08447">
    <property type="entry name" value="PAS_3"/>
    <property type="match status" value="1"/>
</dbReference>
<dbReference type="InterPro" id="IPR003661">
    <property type="entry name" value="HisK_dim/P_dom"/>
</dbReference>
<sequence>MFTRSPDNEPATAPGPAPDKVTDTAPDTVPDTVPATAAEKASGGETADRLSDKAALLDTLGEGVVVVRDGVFVYVNAPMHRMLGVPQSAGDFIGQRFDDWLHEDDRDRVLGNHKIRLIDDEGPEEYRFRLRHADGDTIWVSCRAGQIEWEGKKAVAASLFDVTAQVREQSDRRRAEKIFRNVFRLTPEIMALTDAVTERLIDVNPAFINMFGFRRDDVIGKTMSELGLWADPMFAGRFREELKNTATMTDVPTTLKTRGNLIRNFRLFAQKIEEDAEPMLLIIGRDVTDDLIQAQELQRSRDMAELANRAKSEFLANMSHELRTPLNAILGFAEILKDELIGPVGNERYAEYAGDIHESGTHLLAIINDILDLSKVESGRLEAHLTWVNPLPAMQMCETLVQQRAYEAGLKLSHRLDPAIRLEADERLIKQICLNLLSNAIKFTEPGGQVELGLEGRVDGSAVLVVEDTGIGMTPEEIKIAKRPFGQVDSSLSRRHQGSGLGLPLVAAFAEKMNASMSIVSRKGVGTCVSIIFPPHKARRLDPDGTPAPDGQAV</sequence>
<evidence type="ECO:0000256" key="4">
    <source>
        <dbReference type="ARBA" id="ARBA00022553"/>
    </source>
</evidence>
<proteinExistence type="predicted"/>
<feature type="domain" description="PAS" evidence="13">
    <location>
        <begin position="175"/>
        <end position="223"/>
    </location>
</feature>
<name>A0A3M0CGV6_9PROT</name>
<comment type="caution">
    <text evidence="14">The sequence shown here is derived from an EMBL/GenBank/DDBJ whole genome shotgun (WGS) entry which is preliminary data.</text>
</comment>
<evidence type="ECO:0000256" key="1">
    <source>
        <dbReference type="ARBA" id="ARBA00000085"/>
    </source>
</evidence>
<evidence type="ECO:0000256" key="5">
    <source>
        <dbReference type="ARBA" id="ARBA00022679"/>
    </source>
</evidence>
<evidence type="ECO:0000256" key="2">
    <source>
        <dbReference type="ARBA" id="ARBA00004370"/>
    </source>
</evidence>
<keyword evidence="7" id="KW-0418">Kinase</keyword>
<feature type="region of interest" description="Disordered" evidence="11">
    <location>
        <begin position="1"/>
        <end position="50"/>
    </location>
</feature>
<dbReference type="GO" id="GO:0000155">
    <property type="term" value="F:phosphorelay sensor kinase activity"/>
    <property type="evidence" value="ECO:0007669"/>
    <property type="project" value="InterPro"/>
</dbReference>
<dbReference type="PROSITE" id="PS50112">
    <property type="entry name" value="PAS"/>
    <property type="match status" value="1"/>
</dbReference>
<keyword evidence="8" id="KW-0067">ATP-binding</keyword>
<evidence type="ECO:0000256" key="6">
    <source>
        <dbReference type="ARBA" id="ARBA00022741"/>
    </source>
</evidence>
<evidence type="ECO:0000256" key="8">
    <source>
        <dbReference type="ARBA" id="ARBA00022840"/>
    </source>
</evidence>
<dbReference type="PRINTS" id="PR00344">
    <property type="entry name" value="BCTRLSENSOR"/>
</dbReference>
<dbReference type="PANTHER" id="PTHR43047:SF63">
    <property type="entry name" value="HISTIDINE KINASE"/>
    <property type="match status" value="1"/>
</dbReference>
<protein>
    <recommendedName>
        <fullName evidence="3">histidine kinase</fullName>
        <ecNumber evidence="3">2.7.13.3</ecNumber>
    </recommendedName>
</protein>
<dbReference type="EC" id="2.7.13.3" evidence="3"/>
<dbReference type="GO" id="GO:0006355">
    <property type="term" value="P:regulation of DNA-templated transcription"/>
    <property type="evidence" value="ECO:0007669"/>
    <property type="project" value="InterPro"/>
</dbReference>
<dbReference type="GO" id="GO:0009927">
    <property type="term" value="F:histidine phosphotransfer kinase activity"/>
    <property type="evidence" value="ECO:0007669"/>
    <property type="project" value="TreeGrafter"/>
</dbReference>
<keyword evidence="4" id="KW-0597">Phosphoprotein</keyword>
<dbReference type="InterPro" id="IPR005467">
    <property type="entry name" value="His_kinase_dom"/>
</dbReference>
<dbReference type="SUPFAM" id="SSF55785">
    <property type="entry name" value="PYP-like sensor domain (PAS domain)"/>
    <property type="match status" value="2"/>
</dbReference>
<keyword evidence="9" id="KW-0902">Two-component regulatory system</keyword>
<organism evidence="14 15">
    <name type="scientific">Eilatimonas milleporae</name>
    <dbReference type="NCBI Taxonomy" id="911205"/>
    <lineage>
        <taxon>Bacteria</taxon>
        <taxon>Pseudomonadati</taxon>
        <taxon>Pseudomonadota</taxon>
        <taxon>Alphaproteobacteria</taxon>
        <taxon>Kordiimonadales</taxon>
        <taxon>Kordiimonadaceae</taxon>
        <taxon>Eilatimonas</taxon>
    </lineage>
</organism>
<dbReference type="InterPro" id="IPR003594">
    <property type="entry name" value="HATPase_dom"/>
</dbReference>
<dbReference type="GO" id="GO:0005524">
    <property type="term" value="F:ATP binding"/>
    <property type="evidence" value="ECO:0007669"/>
    <property type="project" value="UniProtKB-KW"/>
</dbReference>
<keyword evidence="15" id="KW-1185">Reference proteome</keyword>
<accession>A0A3M0CGV6</accession>
<dbReference type="Gene3D" id="1.10.287.130">
    <property type="match status" value="1"/>
</dbReference>
<dbReference type="Pfam" id="PF02518">
    <property type="entry name" value="HATPase_c"/>
    <property type="match status" value="1"/>
</dbReference>
<dbReference type="CDD" id="cd00082">
    <property type="entry name" value="HisKA"/>
    <property type="match status" value="1"/>
</dbReference>
<dbReference type="InParanoid" id="A0A3M0CGV6"/>
<comment type="catalytic activity">
    <reaction evidence="1">
        <text>ATP + protein L-histidine = ADP + protein N-phospho-L-histidine.</text>
        <dbReference type="EC" id="2.7.13.3"/>
    </reaction>
</comment>
<dbReference type="EMBL" id="REFR01000011">
    <property type="protein sequence ID" value="RMB08027.1"/>
    <property type="molecule type" value="Genomic_DNA"/>
</dbReference>
<evidence type="ECO:0000313" key="15">
    <source>
        <dbReference type="Proteomes" id="UP000271227"/>
    </source>
</evidence>
<reference evidence="14 15" key="1">
    <citation type="submission" date="2018-10" db="EMBL/GenBank/DDBJ databases">
        <title>Genomic Encyclopedia of Archaeal and Bacterial Type Strains, Phase II (KMG-II): from individual species to whole genera.</title>
        <authorList>
            <person name="Goeker M."/>
        </authorList>
    </citation>
    <scope>NUCLEOTIDE SEQUENCE [LARGE SCALE GENOMIC DNA]</scope>
    <source>
        <strain evidence="14 15">DSM 25217</strain>
    </source>
</reference>
<dbReference type="SUPFAM" id="SSF47384">
    <property type="entry name" value="Homodimeric domain of signal transducing histidine kinase"/>
    <property type="match status" value="1"/>
</dbReference>
<dbReference type="InterPro" id="IPR004358">
    <property type="entry name" value="Sig_transdc_His_kin-like_C"/>
</dbReference>
<evidence type="ECO:0000256" key="10">
    <source>
        <dbReference type="ARBA" id="ARBA00023136"/>
    </source>
</evidence>
<dbReference type="Gene3D" id="3.30.565.10">
    <property type="entry name" value="Histidine kinase-like ATPase, C-terminal domain"/>
    <property type="match status" value="1"/>
</dbReference>
<dbReference type="RefSeq" id="WP_170163757.1">
    <property type="nucleotide sequence ID" value="NZ_REFR01000011.1"/>
</dbReference>
<dbReference type="CDD" id="cd00130">
    <property type="entry name" value="PAS"/>
    <property type="match status" value="2"/>
</dbReference>
<comment type="subcellular location">
    <subcellularLocation>
        <location evidence="2">Membrane</location>
    </subcellularLocation>
</comment>
<dbReference type="InterPro" id="IPR013655">
    <property type="entry name" value="PAS_fold_3"/>
</dbReference>
<keyword evidence="5" id="KW-0808">Transferase</keyword>
<dbReference type="SMART" id="SM00387">
    <property type="entry name" value="HATPase_c"/>
    <property type="match status" value="1"/>
</dbReference>
<evidence type="ECO:0000256" key="7">
    <source>
        <dbReference type="ARBA" id="ARBA00022777"/>
    </source>
</evidence>
<dbReference type="SUPFAM" id="SSF55874">
    <property type="entry name" value="ATPase domain of HSP90 chaperone/DNA topoisomerase II/histidine kinase"/>
    <property type="match status" value="1"/>
</dbReference>
<feature type="domain" description="Histidine kinase" evidence="12">
    <location>
        <begin position="317"/>
        <end position="537"/>
    </location>
</feature>
<dbReference type="Pfam" id="PF00512">
    <property type="entry name" value="HisKA"/>
    <property type="match status" value="1"/>
</dbReference>
<dbReference type="InterPro" id="IPR035965">
    <property type="entry name" value="PAS-like_dom_sf"/>
</dbReference>
<evidence type="ECO:0000256" key="9">
    <source>
        <dbReference type="ARBA" id="ARBA00023012"/>
    </source>
</evidence>
<evidence type="ECO:0000256" key="3">
    <source>
        <dbReference type="ARBA" id="ARBA00012438"/>
    </source>
</evidence>
<dbReference type="SMART" id="SM00091">
    <property type="entry name" value="PAS"/>
    <property type="match status" value="2"/>
</dbReference>
<gene>
    <name evidence="14" type="ORF">BXY39_2122</name>
</gene>
<evidence type="ECO:0000256" key="11">
    <source>
        <dbReference type="SAM" id="MobiDB-lite"/>
    </source>
</evidence>
<evidence type="ECO:0000259" key="12">
    <source>
        <dbReference type="PROSITE" id="PS50109"/>
    </source>
</evidence>
<dbReference type="FunFam" id="1.10.287.130:FF:000038">
    <property type="entry name" value="Sensory transduction histidine kinase"/>
    <property type="match status" value="1"/>
</dbReference>
<dbReference type="GO" id="GO:0005886">
    <property type="term" value="C:plasma membrane"/>
    <property type="evidence" value="ECO:0007669"/>
    <property type="project" value="TreeGrafter"/>
</dbReference>
<dbReference type="PROSITE" id="PS50109">
    <property type="entry name" value="HIS_KIN"/>
    <property type="match status" value="1"/>
</dbReference>
<dbReference type="SMART" id="SM00388">
    <property type="entry name" value="HisKA"/>
    <property type="match status" value="1"/>
</dbReference>
<dbReference type="Gene3D" id="3.30.450.20">
    <property type="entry name" value="PAS domain"/>
    <property type="match status" value="2"/>
</dbReference>
<keyword evidence="10" id="KW-0472">Membrane</keyword>
<dbReference type="InterPro" id="IPR036890">
    <property type="entry name" value="HATPase_C_sf"/>
</dbReference>
<dbReference type="AlphaFoldDB" id="A0A3M0CGV6"/>
<dbReference type="InterPro" id="IPR036097">
    <property type="entry name" value="HisK_dim/P_sf"/>
</dbReference>
<feature type="compositionally biased region" description="Low complexity" evidence="11">
    <location>
        <begin position="23"/>
        <end position="38"/>
    </location>
</feature>
<dbReference type="Proteomes" id="UP000271227">
    <property type="component" value="Unassembled WGS sequence"/>
</dbReference>
<evidence type="ECO:0000313" key="14">
    <source>
        <dbReference type="EMBL" id="RMB08027.1"/>
    </source>
</evidence>
<dbReference type="InterPro" id="IPR000014">
    <property type="entry name" value="PAS"/>
</dbReference>
<dbReference type="Pfam" id="PF13426">
    <property type="entry name" value="PAS_9"/>
    <property type="match status" value="1"/>
</dbReference>
<evidence type="ECO:0000259" key="13">
    <source>
        <dbReference type="PROSITE" id="PS50112"/>
    </source>
</evidence>